<reference evidence="3" key="1">
    <citation type="submission" date="2017-09" db="EMBL/GenBank/DDBJ databases">
        <title>Depth-based differentiation of microbial function through sediment-hosted aquifers and enrichment of novel symbionts in the deep terrestrial subsurface.</title>
        <authorList>
            <person name="Probst A.J."/>
            <person name="Ladd B."/>
            <person name="Jarett J.K."/>
            <person name="Geller-Mcgrath D.E."/>
            <person name="Sieber C.M.K."/>
            <person name="Emerson J.B."/>
            <person name="Anantharaman K."/>
            <person name="Thomas B.C."/>
            <person name="Malmstrom R."/>
            <person name="Stieglmeier M."/>
            <person name="Klingl A."/>
            <person name="Woyke T."/>
            <person name="Ryan C.M."/>
            <person name="Banfield J.F."/>
        </authorList>
    </citation>
    <scope>NUCLEOTIDE SEQUENCE [LARGE SCALE GENOMIC DNA]</scope>
</reference>
<evidence type="ECO:0008006" key="4">
    <source>
        <dbReference type="Google" id="ProtNLM"/>
    </source>
</evidence>
<dbReference type="EMBL" id="PFBU01000031">
    <property type="protein sequence ID" value="PIR78431.1"/>
    <property type="molecule type" value="Genomic_DNA"/>
</dbReference>
<dbReference type="AlphaFoldDB" id="A0A2H0TYY0"/>
<organism evidence="2 3">
    <name type="scientific">Candidatus Magasanikbacteria bacterium CG10_big_fil_rev_8_21_14_0_10_36_16</name>
    <dbReference type="NCBI Taxonomy" id="1974645"/>
    <lineage>
        <taxon>Bacteria</taxon>
        <taxon>Candidatus Magasanikiibacteriota</taxon>
    </lineage>
</organism>
<accession>A0A2H0TYY0</accession>
<keyword evidence="1" id="KW-1133">Transmembrane helix</keyword>
<keyword evidence="1" id="KW-0472">Membrane</keyword>
<keyword evidence="1" id="KW-0812">Transmembrane</keyword>
<dbReference type="Proteomes" id="UP000230852">
    <property type="component" value="Unassembled WGS sequence"/>
</dbReference>
<protein>
    <recommendedName>
        <fullName evidence="4">Tim44-like domain-containing protein</fullName>
    </recommendedName>
</protein>
<feature type="transmembrane region" description="Helical" evidence="1">
    <location>
        <begin position="6"/>
        <end position="26"/>
    </location>
</feature>
<gene>
    <name evidence="2" type="ORF">COU28_01670</name>
</gene>
<evidence type="ECO:0000313" key="3">
    <source>
        <dbReference type="Proteomes" id="UP000230852"/>
    </source>
</evidence>
<name>A0A2H0TYY0_9BACT</name>
<comment type="caution">
    <text evidence="2">The sequence shown here is derived from an EMBL/GenBank/DDBJ whole genome shotgun (WGS) entry which is preliminary data.</text>
</comment>
<evidence type="ECO:0000256" key="1">
    <source>
        <dbReference type="SAM" id="Phobius"/>
    </source>
</evidence>
<proteinExistence type="predicted"/>
<evidence type="ECO:0000313" key="2">
    <source>
        <dbReference type="EMBL" id="PIR78431.1"/>
    </source>
</evidence>
<sequence>MRQKIFISSGVVVALLLVIVFALLYLKQKNNNSNVDNSATSIIGQNVADSNNQNTIFNPINNQDIGKPDGTPEELFVKQMARFFVERFFTYSNQNNNVNIKELQDSVTVNMRGWMNSQFQKQDALYSGVTTNVLSSKLTNFDKTSGLANVVLEIKQVFSKEVNSIVEQDSKQKTVQVNFKLVNNEWKVDGVWDVNN</sequence>